<evidence type="ECO:0000313" key="11">
    <source>
        <dbReference type="Proteomes" id="UP000037939"/>
    </source>
</evidence>
<keyword evidence="6 8" id="KW-1133">Transmembrane helix</keyword>
<keyword evidence="7 8" id="KW-0472">Membrane</keyword>
<evidence type="ECO:0000256" key="1">
    <source>
        <dbReference type="ARBA" id="ARBA00004429"/>
    </source>
</evidence>
<evidence type="ECO:0000259" key="9">
    <source>
        <dbReference type="PROSITE" id="PS50928"/>
    </source>
</evidence>
<keyword evidence="11" id="KW-1185">Reference proteome</keyword>
<sequence length="231" mass="25366">MTAIAWLDRPYLLLLGHGLAVTIVLAAVCVTLALALGFALALAGRHRWGLPLTHAYTAAFRNTPLLLQLFFWYFGAMALLPEAARVWLNSPHALWPTPETLAATLGLTLYTAAYFAEDIRAGLRGVPAGQWEAALAIGLRPAQAFRFVVLPQALRISAPALIGQIMNAVKNSSLTMAIGMAELSYTSRQVESATFKTFQAFGFATLGYVLLIVLIETGWQIWRRQRPVWTR</sequence>
<organism evidence="10 11">
    <name type="scientific">Amantichitinum ursilacus</name>
    <dbReference type="NCBI Taxonomy" id="857265"/>
    <lineage>
        <taxon>Bacteria</taxon>
        <taxon>Pseudomonadati</taxon>
        <taxon>Pseudomonadota</taxon>
        <taxon>Betaproteobacteria</taxon>
        <taxon>Neisseriales</taxon>
        <taxon>Chitinibacteraceae</taxon>
        <taxon>Amantichitinum</taxon>
    </lineage>
</organism>
<dbReference type="RefSeq" id="WP_053935745.1">
    <property type="nucleotide sequence ID" value="NZ_LAQT01000001.1"/>
</dbReference>
<evidence type="ECO:0000256" key="8">
    <source>
        <dbReference type="RuleBase" id="RU363032"/>
    </source>
</evidence>
<dbReference type="GO" id="GO:0022857">
    <property type="term" value="F:transmembrane transporter activity"/>
    <property type="evidence" value="ECO:0007669"/>
    <property type="project" value="InterPro"/>
</dbReference>
<feature type="transmembrane region" description="Helical" evidence="8">
    <location>
        <begin position="65"/>
        <end position="88"/>
    </location>
</feature>
<dbReference type="AlphaFoldDB" id="A0A0N0XKX6"/>
<evidence type="ECO:0000256" key="6">
    <source>
        <dbReference type="ARBA" id="ARBA00022989"/>
    </source>
</evidence>
<dbReference type="GO" id="GO:0006865">
    <property type="term" value="P:amino acid transport"/>
    <property type="evidence" value="ECO:0007669"/>
    <property type="project" value="TreeGrafter"/>
</dbReference>
<dbReference type="InterPro" id="IPR000515">
    <property type="entry name" value="MetI-like"/>
</dbReference>
<evidence type="ECO:0000256" key="3">
    <source>
        <dbReference type="ARBA" id="ARBA00022448"/>
    </source>
</evidence>
<evidence type="ECO:0000256" key="2">
    <source>
        <dbReference type="ARBA" id="ARBA00010072"/>
    </source>
</evidence>
<protein>
    <submittedName>
        <fullName evidence="10">Arginine transport system permease protein ArtQ</fullName>
    </submittedName>
</protein>
<dbReference type="CDD" id="cd06261">
    <property type="entry name" value="TM_PBP2"/>
    <property type="match status" value="1"/>
</dbReference>
<dbReference type="NCBIfam" id="TIGR01726">
    <property type="entry name" value="HEQRo_perm_3TM"/>
    <property type="match status" value="1"/>
</dbReference>
<feature type="transmembrane region" description="Helical" evidence="8">
    <location>
        <begin position="200"/>
        <end position="222"/>
    </location>
</feature>
<proteinExistence type="inferred from homology"/>
<dbReference type="PANTHER" id="PTHR30614">
    <property type="entry name" value="MEMBRANE COMPONENT OF AMINO ACID ABC TRANSPORTER"/>
    <property type="match status" value="1"/>
</dbReference>
<dbReference type="InterPro" id="IPR035906">
    <property type="entry name" value="MetI-like_sf"/>
</dbReference>
<keyword evidence="3 8" id="KW-0813">Transport</keyword>
<dbReference type="SUPFAM" id="SSF161098">
    <property type="entry name" value="MetI-like"/>
    <property type="match status" value="1"/>
</dbReference>
<dbReference type="PANTHER" id="PTHR30614:SF47">
    <property type="entry name" value="ABC TRANSPORTER PERMEASE"/>
    <property type="match status" value="1"/>
</dbReference>
<keyword evidence="5 8" id="KW-0812">Transmembrane</keyword>
<dbReference type="OrthoDB" id="6534575at2"/>
<dbReference type="InterPro" id="IPR043429">
    <property type="entry name" value="ArtM/GltK/GlnP/TcyL/YhdX-like"/>
</dbReference>
<evidence type="ECO:0000256" key="4">
    <source>
        <dbReference type="ARBA" id="ARBA00022475"/>
    </source>
</evidence>
<evidence type="ECO:0000256" key="5">
    <source>
        <dbReference type="ARBA" id="ARBA00022692"/>
    </source>
</evidence>
<dbReference type="Pfam" id="PF00528">
    <property type="entry name" value="BPD_transp_1"/>
    <property type="match status" value="1"/>
</dbReference>
<accession>A0A0N0XKX6</accession>
<dbReference type="InterPro" id="IPR010065">
    <property type="entry name" value="AA_ABC_transptr_permease_3TM"/>
</dbReference>
<dbReference type="EMBL" id="LAQT01000001">
    <property type="protein sequence ID" value="KPC55003.1"/>
    <property type="molecule type" value="Genomic_DNA"/>
</dbReference>
<name>A0A0N0XKX6_9NEIS</name>
<dbReference type="Gene3D" id="1.10.3720.10">
    <property type="entry name" value="MetI-like"/>
    <property type="match status" value="1"/>
</dbReference>
<feature type="transmembrane region" description="Helical" evidence="8">
    <location>
        <begin position="20"/>
        <end position="44"/>
    </location>
</feature>
<keyword evidence="4" id="KW-1003">Cell membrane</keyword>
<dbReference type="GO" id="GO:0043190">
    <property type="term" value="C:ATP-binding cassette (ABC) transporter complex"/>
    <property type="evidence" value="ECO:0007669"/>
    <property type="project" value="InterPro"/>
</dbReference>
<evidence type="ECO:0000256" key="7">
    <source>
        <dbReference type="ARBA" id="ARBA00023136"/>
    </source>
</evidence>
<gene>
    <name evidence="10" type="primary">artQ</name>
    <name evidence="10" type="ORF">WG78_00050</name>
</gene>
<comment type="similarity">
    <text evidence="2">Belongs to the binding-protein-dependent transport system permease family. HisMQ subfamily.</text>
</comment>
<feature type="domain" description="ABC transmembrane type-1" evidence="9">
    <location>
        <begin position="19"/>
        <end position="216"/>
    </location>
</feature>
<reference evidence="10 11" key="1">
    <citation type="submission" date="2015-07" db="EMBL/GenBank/DDBJ databases">
        <title>Draft genome sequence of the Amantichitinum ursilacus IGB-41, a new chitin-degrading bacterium.</title>
        <authorList>
            <person name="Kirstahler P."/>
            <person name="Guenther M."/>
            <person name="Grumaz C."/>
            <person name="Rupp S."/>
            <person name="Zibek S."/>
            <person name="Sohn K."/>
        </authorList>
    </citation>
    <scope>NUCLEOTIDE SEQUENCE [LARGE SCALE GENOMIC DNA]</scope>
    <source>
        <strain evidence="10 11">IGB-41</strain>
    </source>
</reference>
<comment type="caution">
    <text evidence="10">The sequence shown here is derived from an EMBL/GenBank/DDBJ whole genome shotgun (WGS) entry which is preliminary data.</text>
</comment>
<dbReference type="PROSITE" id="PS50928">
    <property type="entry name" value="ABC_TM1"/>
    <property type="match status" value="1"/>
</dbReference>
<dbReference type="Proteomes" id="UP000037939">
    <property type="component" value="Unassembled WGS sequence"/>
</dbReference>
<comment type="subcellular location">
    <subcellularLocation>
        <location evidence="1">Cell inner membrane</location>
        <topology evidence="1">Multi-pass membrane protein</topology>
    </subcellularLocation>
    <subcellularLocation>
        <location evidence="8">Cell membrane</location>
        <topology evidence="8">Multi-pass membrane protein</topology>
    </subcellularLocation>
</comment>
<dbReference type="STRING" id="857265.WG78_00050"/>
<evidence type="ECO:0000313" key="10">
    <source>
        <dbReference type="EMBL" id="KPC55003.1"/>
    </source>
</evidence>